<proteinExistence type="inferred from homology"/>
<keyword evidence="4" id="KW-1185">Reference proteome</keyword>
<evidence type="ECO:0000256" key="1">
    <source>
        <dbReference type="RuleBase" id="RU000672"/>
    </source>
</evidence>
<dbReference type="Pfam" id="PF02727">
    <property type="entry name" value="Cu_amine_oxidN2"/>
    <property type="match status" value="1"/>
</dbReference>
<comment type="caution">
    <text evidence="3">The sequence shown here is derived from an EMBL/GenBank/DDBJ whole genome shotgun (WGS) entry which is preliminary data.</text>
</comment>
<dbReference type="GO" id="GO:0008131">
    <property type="term" value="F:primary methylamine oxidase activity"/>
    <property type="evidence" value="ECO:0007669"/>
    <property type="project" value="InterPro"/>
</dbReference>
<dbReference type="InterPro" id="IPR000269">
    <property type="entry name" value="Cu_amine_oxidase"/>
</dbReference>
<keyword evidence="1" id="KW-0186">Copper</keyword>
<organism evidence="3 4">
    <name type="scientific">Lasiodiplodia hormozganensis</name>
    <dbReference type="NCBI Taxonomy" id="869390"/>
    <lineage>
        <taxon>Eukaryota</taxon>
        <taxon>Fungi</taxon>
        <taxon>Dikarya</taxon>
        <taxon>Ascomycota</taxon>
        <taxon>Pezizomycotina</taxon>
        <taxon>Dothideomycetes</taxon>
        <taxon>Dothideomycetes incertae sedis</taxon>
        <taxon>Botryosphaeriales</taxon>
        <taxon>Botryosphaeriaceae</taxon>
        <taxon>Lasiodiplodia</taxon>
    </lineage>
</organism>
<name>A0AA40D836_9PEZI</name>
<dbReference type="Proteomes" id="UP001175001">
    <property type="component" value="Unassembled WGS sequence"/>
</dbReference>
<dbReference type="InterPro" id="IPR016182">
    <property type="entry name" value="Cu_amine_oxidase_N-reg"/>
</dbReference>
<dbReference type="FunFam" id="3.10.450.40:FF:000019">
    <property type="entry name" value="Amine oxidase"/>
    <property type="match status" value="1"/>
</dbReference>
<comment type="similarity">
    <text evidence="1">Belongs to the copper/topaquinone oxidase family.</text>
</comment>
<evidence type="ECO:0000259" key="2">
    <source>
        <dbReference type="Pfam" id="PF02727"/>
    </source>
</evidence>
<dbReference type="EC" id="1.4.3.-" evidence="1"/>
<dbReference type="PANTHER" id="PTHR10638">
    <property type="entry name" value="COPPER AMINE OXIDASE"/>
    <property type="match status" value="1"/>
</dbReference>
<gene>
    <name evidence="3" type="primary">AMO</name>
    <name evidence="3" type="ORF">DIS24_g881</name>
</gene>
<feature type="domain" description="Copper amine oxidase N2-terminal" evidence="2">
    <location>
        <begin position="22"/>
        <end position="102"/>
    </location>
</feature>
<dbReference type="AlphaFoldDB" id="A0AA40D836"/>
<comment type="PTM">
    <text evidence="1">Topaquinone (TPQ) is generated by copper-dependent autoxidation of a specific tyrosyl residue.</text>
</comment>
<dbReference type="EMBL" id="JAUJDW010000003">
    <property type="protein sequence ID" value="KAK0663739.1"/>
    <property type="molecule type" value="Genomic_DNA"/>
</dbReference>
<evidence type="ECO:0000313" key="3">
    <source>
        <dbReference type="EMBL" id="KAK0663739.1"/>
    </source>
</evidence>
<dbReference type="GO" id="GO:0048038">
    <property type="term" value="F:quinone binding"/>
    <property type="evidence" value="ECO:0007669"/>
    <property type="project" value="InterPro"/>
</dbReference>
<dbReference type="GO" id="GO:0009308">
    <property type="term" value="P:amine metabolic process"/>
    <property type="evidence" value="ECO:0007669"/>
    <property type="project" value="UniProtKB-UniRule"/>
</dbReference>
<accession>A0AA40D836</accession>
<protein>
    <recommendedName>
        <fullName evidence="1">Amine oxidase</fullName>
        <ecNumber evidence="1">1.4.3.-</ecNumber>
    </recommendedName>
</protein>
<dbReference type="Gene3D" id="3.10.450.40">
    <property type="match status" value="2"/>
</dbReference>
<keyword evidence="1" id="KW-0801">TPQ</keyword>
<dbReference type="GO" id="GO:0005507">
    <property type="term" value="F:copper ion binding"/>
    <property type="evidence" value="ECO:0007669"/>
    <property type="project" value="InterPro"/>
</dbReference>
<keyword evidence="1" id="KW-0560">Oxidoreductase</keyword>
<sequence length="163" mass="18309">MVLDRLKQMAGQISGQGEPPYPIDPLSEVEIEKAVAIIRKEHPDLHYNAVTLWEPRKLEMQAWLANPQVNPRPKRRADVVCIGPGSKVYDGIVDLEEGKIISFALTDGVQPLITMEDLQIVESIVRQDPKVVEQCGILGIPANEMHKVYCDRTWLSAKLSESR</sequence>
<reference evidence="3" key="1">
    <citation type="submission" date="2023-06" db="EMBL/GenBank/DDBJ databases">
        <title>Multi-omics analyses reveal the molecular pathogenesis toolkit of Lasiodiplodia hormozganensis, a cross-kingdom pathogen.</title>
        <authorList>
            <person name="Felix C."/>
            <person name="Meneses R."/>
            <person name="Goncalves M.F.M."/>
            <person name="Tilleman L."/>
            <person name="Duarte A.S."/>
            <person name="Jorrin-Novo J.V."/>
            <person name="Van De Peer Y."/>
            <person name="Deforce D."/>
            <person name="Van Nieuwerburgh F."/>
            <person name="Esteves A.C."/>
            <person name="Alves A."/>
        </authorList>
    </citation>
    <scope>NUCLEOTIDE SEQUENCE</scope>
    <source>
        <strain evidence="3">CBS 339.90</strain>
    </source>
</reference>
<keyword evidence="1" id="KW-0479">Metal-binding</keyword>
<comment type="cofactor">
    <cofactor evidence="1">
        <name>Cu cation</name>
        <dbReference type="ChEBI" id="CHEBI:23378"/>
    </cofactor>
    <text evidence="1">Contains 1 topaquinone per subunit.</text>
</comment>
<evidence type="ECO:0000313" key="4">
    <source>
        <dbReference type="Proteomes" id="UP001175001"/>
    </source>
</evidence>
<dbReference type="SUPFAM" id="SSF54416">
    <property type="entry name" value="Amine oxidase N-terminal region"/>
    <property type="match status" value="2"/>
</dbReference>
<dbReference type="PANTHER" id="PTHR10638:SF86">
    <property type="entry name" value="COPPER AMINE OXIDASE 1-RELATED"/>
    <property type="match status" value="1"/>
</dbReference>
<dbReference type="InterPro" id="IPR015800">
    <property type="entry name" value="Cu_amine_oxidase_N2"/>
</dbReference>